<feature type="domain" description="ComEC/Rec2-related protein" evidence="7">
    <location>
        <begin position="235"/>
        <end position="503"/>
    </location>
</feature>
<dbReference type="InterPro" id="IPR052159">
    <property type="entry name" value="Competence_DNA_uptake"/>
</dbReference>
<comment type="subcellular location">
    <subcellularLocation>
        <location evidence="1">Cell membrane</location>
        <topology evidence="1">Multi-pass membrane protein</topology>
    </subcellularLocation>
</comment>
<gene>
    <name evidence="9" type="ORF">GCM10009431_08300</name>
</gene>
<evidence type="ECO:0000256" key="6">
    <source>
        <dbReference type="SAM" id="Phobius"/>
    </source>
</evidence>
<feature type="domain" description="DUF4131" evidence="8">
    <location>
        <begin position="29"/>
        <end position="192"/>
    </location>
</feature>
<feature type="transmembrane region" description="Helical" evidence="6">
    <location>
        <begin position="388"/>
        <end position="411"/>
    </location>
</feature>
<feature type="transmembrane region" description="Helical" evidence="6">
    <location>
        <begin position="332"/>
        <end position="348"/>
    </location>
</feature>
<reference evidence="9 10" key="1">
    <citation type="journal article" date="2019" name="Int. J. Syst. Evol. Microbiol.">
        <title>The Global Catalogue of Microorganisms (GCM) 10K type strain sequencing project: providing services to taxonomists for standard genome sequencing and annotation.</title>
        <authorList>
            <consortium name="The Broad Institute Genomics Platform"/>
            <consortium name="The Broad Institute Genome Sequencing Center for Infectious Disease"/>
            <person name="Wu L."/>
            <person name="Ma J."/>
        </authorList>
    </citation>
    <scope>NUCLEOTIDE SEQUENCE [LARGE SCALE GENOMIC DNA]</scope>
    <source>
        <strain evidence="9 10">JCM 15976</strain>
    </source>
</reference>
<evidence type="ECO:0000256" key="4">
    <source>
        <dbReference type="ARBA" id="ARBA00022989"/>
    </source>
</evidence>
<feature type="transmembrane region" description="Helical" evidence="6">
    <location>
        <begin position="360"/>
        <end position="376"/>
    </location>
</feature>
<evidence type="ECO:0000313" key="9">
    <source>
        <dbReference type="EMBL" id="GAA0739351.1"/>
    </source>
</evidence>
<dbReference type="PANTHER" id="PTHR30619">
    <property type="entry name" value="DNA INTERNALIZATION/COMPETENCE PROTEIN COMEC/REC2"/>
    <property type="match status" value="1"/>
</dbReference>
<dbReference type="EMBL" id="BAAAGF010000001">
    <property type="protein sequence ID" value="GAA0739351.1"/>
    <property type="molecule type" value="Genomic_DNA"/>
</dbReference>
<keyword evidence="3 6" id="KW-0812">Transmembrane</keyword>
<evidence type="ECO:0000256" key="1">
    <source>
        <dbReference type="ARBA" id="ARBA00004651"/>
    </source>
</evidence>
<dbReference type="Pfam" id="PF03772">
    <property type="entry name" value="Competence"/>
    <property type="match status" value="1"/>
</dbReference>
<keyword evidence="4 6" id="KW-1133">Transmembrane helix</keyword>
<comment type="caution">
    <text evidence="9">The sequence shown here is derived from an EMBL/GenBank/DDBJ whole genome shotgun (WGS) entry which is preliminary data.</text>
</comment>
<evidence type="ECO:0000313" key="10">
    <source>
        <dbReference type="Proteomes" id="UP001500736"/>
    </source>
</evidence>
<feature type="transmembrane region" description="Helical" evidence="6">
    <location>
        <begin position="7"/>
        <end position="25"/>
    </location>
</feature>
<feature type="transmembrane region" description="Helical" evidence="6">
    <location>
        <begin position="483"/>
        <end position="501"/>
    </location>
</feature>
<accession>A0ABN1JGH4</accession>
<feature type="transmembrane region" description="Helical" evidence="6">
    <location>
        <begin position="423"/>
        <end position="445"/>
    </location>
</feature>
<dbReference type="NCBIfam" id="TIGR00360">
    <property type="entry name" value="ComEC_N-term"/>
    <property type="match status" value="1"/>
</dbReference>
<protein>
    <submittedName>
        <fullName evidence="9">ComEC/Rec2 family competence protein</fullName>
    </submittedName>
</protein>
<feature type="transmembrane region" description="Helical" evidence="6">
    <location>
        <begin position="290"/>
        <end position="312"/>
    </location>
</feature>
<evidence type="ECO:0000259" key="8">
    <source>
        <dbReference type="Pfam" id="PF13567"/>
    </source>
</evidence>
<dbReference type="Pfam" id="PF13567">
    <property type="entry name" value="DUF4131"/>
    <property type="match status" value="1"/>
</dbReference>
<evidence type="ECO:0000256" key="5">
    <source>
        <dbReference type="ARBA" id="ARBA00023136"/>
    </source>
</evidence>
<feature type="transmembrane region" description="Helical" evidence="6">
    <location>
        <begin position="451"/>
        <end position="471"/>
    </location>
</feature>
<organism evidence="9 10">
    <name type="scientific">Gaetbulibacter jejuensis</name>
    <dbReference type="NCBI Taxonomy" id="584607"/>
    <lineage>
        <taxon>Bacteria</taxon>
        <taxon>Pseudomonadati</taxon>
        <taxon>Bacteroidota</taxon>
        <taxon>Flavobacteriia</taxon>
        <taxon>Flavobacteriales</taxon>
        <taxon>Flavobacteriaceae</taxon>
        <taxon>Gaetbulibacter</taxon>
    </lineage>
</organism>
<feature type="transmembrane region" description="Helical" evidence="6">
    <location>
        <begin position="507"/>
        <end position="526"/>
    </location>
</feature>
<dbReference type="InterPro" id="IPR004477">
    <property type="entry name" value="ComEC_N"/>
</dbReference>
<evidence type="ECO:0000259" key="7">
    <source>
        <dbReference type="Pfam" id="PF03772"/>
    </source>
</evidence>
<name>A0ABN1JGH4_9FLAO</name>
<keyword evidence="2" id="KW-1003">Cell membrane</keyword>
<dbReference type="InterPro" id="IPR025405">
    <property type="entry name" value="DUF4131"/>
</dbReference>
<feature type="transmembrane region" description="Helical" evidence="6">
    <location>
        <begin position="31"/>
        <end position="50"/>
    </location>
</feature>
<keyword evidence="10" id="KW-1185">Reference proteome</keyword>
<dbReference type="RefSeq" id="WP_343796016.1">
    <property type="nucleotide sequence ID" value="NZ_BAAAGF010000001.1"/>
</dbReference>
<proteinExistence type="predicted"/>
<sequence>MKLLNFTLIKLTLCLVIGIYIGYYITIPLQLSLYTSLSLVCLLFLCFLYLKNKFKNSIWFGLITFITTISIGVLTHNLHDEKQFYNHYTKVVEIDESASKEITFRIRKQLKPGNYYNKYIIDILKVDSTIVNGKSLLNIEKDSTLKRLKTDDIYITYSPIKDLINPLNPNQFNYKNYLEKQYIYHQIFTNQQSIYKTKSKSNTIFGYAAALRNTINAKLKPYNFAPDELAIINALLLGQRQDISEDVYNNYTNAGAIHILAVSGLHVGIILLLLNVLLKPLERLKHGKPIKILCILLLLWSFAIIAGLSASVTRAVTMFSIVAIAINWKRPTNIYNTLAISIFILLLIKPMFLFDVGFQLSYLAVIAIVTFQPILYKLWSTKIKPLDYFWQIFTVTVSAQFGIIPVSLYYFHQFPSLFFISNLAIIPFLGLILGLGILVIVLAVLNSLPEFLANFFGSTINAMNLIVAWVSKQETFLFRDIPFSLAHVLSSYLIVASLFVLNKKRNFKSLTFLLIAIMVFQGVLIYTKYETSNKQFIVFHKSRYSLITEKSNRNMIVYHNLDSTGFKNDKVIKNYRVGNFIESFKTDSLKSIYQVQNKMVLVVDSLGVYNVTAFKPNYVLLRNSPKINLQRLIDSIQPEVIIADGSNYKSYIKRWKATCLKQKLPFHQTSEKGAFIIE</sequence>
<keyword evidence="5 6" id="KW-0472">Membrane</keyword>
<feature type="transmembrane region" description="Helical" evidence="6">
    <location>
        <begin position="256"/>
        <end position="278"/>
    </location>
</feature>
<evidence type="ECO:0000256" key="3">
    <source>
        <dbReference type="ARBA" id="ARBA00022692"/>
    </source>
</evidence>
<dbReference type="Proteomes" id="UP001500736">
    <property type="component" value="Unassembled WGS sequence"/>
</dbReference>
<feature type="transmembrane region" description="Helical" evidence="6">
    <location>
        <begin position="57"/>
        <end position="78"/>
    </location>
</feature>
<dbReference type="PANTHER" id="PTHR30619:SF1">
    <property type="entry name" value="RECOMBINATION PROTEIN 2"/>
    <property type="match status" value="1"/>
</dbReference>
<evidence type="ECO:0000256" key="2">
    <source>
        <dbReference type="ARBA" id="ARBA00022475"/>
    </source>
</evidence>